<sequence>MGRQREINWSETKVSYNHRIWMSHVILCLVWLKGGRLDECLREFVVQTLDWRNQSMGTDCILMLCLSVGIPVHADDLLVTNKRLAFETSVNNFFDRLEILPVGDVISPLKLLPPVDSDIVASRSYGLFHRLTNLPSFGADHEALKWETARHALTLAFGKSGYNPTLEDPTNILKFLNYHIARQCVRHSTGEKTGIEEVEMVELEKDHENSVRCAFTAFYNVDKDPAPVLVPEHSKHLLVELLPGICRLIESDDRPLPLRKAAIHFFYCVADNWLSGPNPIPASPQLIARFTTSWAKSVVDMNRAYETNSRANLTFVLRMLRSKAWRPHLKIPEGQLALVSELRILDFDLTETMNDPDVLPYLVEAENRDAVKGWLKSSWKHWHVLDDRPRRALVDQTRATKAKYPEDLDEFEETMGYKKEEMRRVIQRCKDFGESTKEKEGWMRELEKGVEMLKGLEEKVVDADEKTLA</sequence>
<protein>
    <submittedName>
        <fullName evidence="1">Uncharacterized protein</fullName>
    </submittedName>
</protein>
<gene>
    <name evidence="1" type="ORF">BDM02DRAFT_3113752</name>
</gene>
<accession>A0ACB6ZIU4</accession>
<dbReference type="EMBL" id="MU117997">
    <property type="protein sequence ID" value="KAF9649517.1"/>
    <property type="molecule type" value="Genomic_DNA"/>
</dbReference>
<evidence type="ECO:0000313" key="1">
    <source>
        <dbReference type="EMBL" id="KAF9649517.1"/>
    </source>
</evidence>
<comment type="caution">
    <text evidence="1">The sequence shown here is derived from an EMBL/GenBank/DDBJ whole genome shotgun (WGS) entry which is preliminary data.</text>
</comment>
<reference evidence="1" key="2">
    <citation type="journal article" date="2020" name="Nat. Commun.">
        <title>Large-scale genome sequencing of mycorrhizal fungi provides insights into the early evolution of symbiotic traits.</title>
        <authorList>
            <person name="Miyauchi S."/>
            <person name="Kiss E."/>
            <person name="Kuo A."/>
            <person name="Drula E."/>
            <person name="Kohler A."/>
            <person name="Sanchez-Garcia M."/>
            <person name="Morin E."/>
            <person name="Andreopoulos B."/>
            <person name="Barry K.W."/>
            <person name="Bonito G."/>
            <person name="Buee M."/>
            <person name="Carver A."/>
            <person name="Chen C."/>
            <person name="Cichocki N."/>
            <person name="Clum A."/>
            <person name="Culley D."/>
            <person name="Crous P.W."/>
            <person name="Fauchery L."/>
            <person name="Girlanda M."/>
            <person name="Hayes R.D."/>
            <person name="Keri Z."/>
            <person name="LaButti K."/>
            <person name="Lipzen A."/>
            <person name="Lombard V."/>
            <person name="Magnuson J."/>
            <person name="Maillard F."/>
            <person name="Murat C."/>
            <person name="Nolan M."/>
            <person name="Ohm R.A."/>
            <person name="Pangilinan J."/>
            <person name="Pereira M.F."/>
            <person name="Perotto S."/>
            <person name="Peter M."/>
            <person name="Pfister S."/>
            <person name="Riley R."/>
            <person name="Sitrit Y."/>
            <person name="Stielow J.B."/>
            <person name="Szollosi G."/>
            <person name="Zifcakova L."/>
            <person name="Stursova M."/>
            <person name="Spatafora J.W."/>
            <person name="Tedersoo L."/>
            <person name="Vaario L.M."/>
            <person name="Yamada A."/>
            <person name="Yan M."/>
            <person name="Wang P."/>
            <person name="Xu J."/>
            <person name="Bruns T."/>
            <person name="Baldrian P."/>
            <person name="Vilgalys R."/>
            <person name="Dunand C."/>
            <person name="Henrissat B."/>
            <person name="Grigoriev I.V."/>
            <person name="Hibbett D."/>
            <person name="Nagy L.G."/>
            <person name="Martin F.M."/>
        </authorList>
    </citation>
    <scope>NUCLEOTIDE SEQUENCE</scope>
    <source>
        <strain evidence="1">P2</strain>
    </source>
</reference>
<reference evidence="1" key="1">
    <citation type="submission" date="2019-10" db="EMBL/GenBank/DDBJ databases">
        <authorList>
            <consortium name="DOE Joint Genome Institute"/>
            <person name="Kuo A."/>
            <person name="Miyauchi S."/>
            <person name="Kiss E."/>
            <person name="Drula E."/>
            <person name="Kohler A."/>
            <person name="Sanchez-Garcia M."/>
            <person name="Andreopoulos B."/>
            <person name="Barry K.W."/>
            <person name="Bonito G."/>
            <person name="Buee M."/>
            <person name="Carver A."/>
            <person name="Chen C."/>
            <person name="Cichocki N."/>
            <person name="Clum A."/>
            <person name="Culley D."/>
            <person name="Crous P.W."/>
            <person name="Fauchery L."/>
            <person name="Girlanda M."/>
            <person name="Hayes R."/>
            <person name="Keri Z."/>
            <person name="Labutti K."/>
            <person name="Lipzen A."/>
            <person name="Lombard V."/>
            <person name="Magnuson J."/>
            <person name="Maillard F."/>
            <person name="Morin E."/>
            <person name="Murat C."/>
            <person name="Nolan M."/>
            <person name="Ohm R."/>
            <person name="Pangilinan J."/>
            <person name="Pereira M."/>
            <person name="Perotto S."/>
            <person name="Peter M."/>
            <person name="Riley R."/>
            <person name="Sitrit Y."/>
            <person name="Stielow B."/>
            <person name="Szollosi G."/>
            <person name="Zifcakova L."/>
            <person name="Stursova M."/>
            <person name="Spatafora J.W."/>
            <person name="Tedersoo L."/>
            <person name="Vaario L.-M."/>
            <person name="Yamada A."/>
            <person name="Yan M."/>
            <person name="Wang P."/>
            <person name="Xu J."/>
            <person name="Bruns T."/>
            <person name="Baldrian P."/>
            <person name="Vilgalys R."/>
            <person name="Henrissat B."/>
            <person name="Grigoriev I.V."/>
            <person name="Hibbett D."/>
            <person name="Nagy L.G."/>
            <person name="Martin F.M."/>
        </authorList>
    </citation>
    <scope>NUCLEOTIDE SEQUENCE</scope>
    <source>
        <strain evidence="1">P2</strain>
    </source>
</reference>
<name>A0ACB6ZIU4_THEGA</name>
<organism evidence="1 2">
    <name type="scientific">Thelephora ganbajun</name>
    <name type="common">Ganba fungus</name>
    <dbReference type="NCBI Taxonomy" id="370292"/>
    <lineage>
        <taxon>Eukaryota</taxon>
        <taxon>Fungi</taxon>
        <taxon>Dikarya</taxon>
        <taxon>Basidiomycota</taxon>
        <taxon>Agaricomycotina</taxon>
        <taxon>Agaricomycetes</taxon>
        <taxon>Thelephorales</taxon>
        <taxon>Thelephoraceae</taxon>
        <taxon>Thelephora</taxon>
    </lineage>
</organism>
<dbReference type="Proteomes" id="UP000886501">
    <property type="component" value="Unassembled WGS sequence"/>
</dbReference>
<evidence type="ECO:0000313" key="2">
    <source>
        <dbReference type="Proteomes" id="UP000886501"/>
    </source>
</evidence>
<proteinExistence type="predicted"/>
<keyword evidence="2" id="KW-1185">Reference proteome</keyword>